<dbReference type="EMBL" id="CP007028">
    <property type="protein sequence ID" value="AHE95921.1"/>
    <property type="molecule type" value="Genomic_DNA"/>
</dbReference>
<reference evidence="2 3" key="1">
    <citation type="submission" date="2013-12" db="EMBL/GenBank/DDBJ databases">
        <authorList>
            <consortium name="DOE Joint Genome Institute"/>
            <person name="Eisen J."/>
            <person name="Huntemann M."/>
            <person name="Han J."/>
            <person name="Chen A."/>
            <person name="Kyrpides N."/>
            <person name="Mavromatis K."/>
            <person name="Markowitz V."/>
            <person name="Palaniappan K."/>
            <person name="Ivanova N."/>
            <person name="Schaumberg A."/>
            <person name="Pati A."/>
            <person name="Liolios K."/>
            <person name="Nordberg H.P."/>
            <person name="Cantor M.N."/>
            <person name="Hua S.X."/>
            <person name="Woyke T."/>
        </authorList>
    </citation>
    <scope>NUCLEOTIDE SEQUENCE [LARGE SCALE GENOMIC DNA]</scope>
    <source>
        <strain evidence="2 3">DSM 23557</strain>
    </source>
</reference>
<organism evidence="3">
    <name type="scientific">Thermocrinis ruber</name>
    <dbReference type="NCBI Taxonomy" id="75906"/>
    <lineage>
        <taxon>Bacteria</taxon>
        <taxon>Pseudomonadati</taxon>
        <taxon>Aquificota</taxon>
        <taxon>Aquificia</taxon>
        <taxon>Aquificales</taxon>
        <taxon>Aquificaceae</taxon>
        <taxon>Thermocrinis</taxon>
    </lineage>
</organism>
<keyword evidence="3" id="KW-1185">Reference proteome</keyword>
<name>W0DCB1_9AQUI</name>
<accession>W0DCB1</accession>
<evidence type="ECO:0000256" key="1">
    <source>
        <dbReference type="SAM" id="Phobius"/>
    </source>
</evidence>
<dbReference type="PANTHER" id="PTHR35813:SF1">
    <property type="entry name" value="INNER MEMBRANE PROTEIN YBAN"/>
    <property type="match status" value="1"/>
</dbReference>
<evidence type="ECO:0008006" key="4">
    <source>
        <dbReference type="Google" id="ProtNLM"/>
    </source>
</evidence>
<keyword evidence="1" id="KW-1133">Transmembrane helix</keyword>
<evidence type="ECO:0000313" key="3">
    <source>
        <dbReference type="Proteomes" id="UP000018914"/>
    </source>
</evidence>
<dbReference type="HOGENOM" id="CLU_2319196_0_0_0"/>
<protein>
    <recommendedName>
        <fullName evidence="4">DUF454 family protein</fullName>
    </recommendedName>
</protein>
<proteinExistence type="predicted"/>
<dbReference type="STRING" id="75906.THERU_03620"/>
<keyword evidence="1" id="KW-0472">Membrane</keyword>
<dbReference type="PANTHER" id="PTHR35813">
    <property type="entry name" value="INNER MEMBRANE PROTEIN YBAN"/>
    <property type="match status" value="1"/>
</dbReference>
<dbReference type="InterPro" id="IPR007401">
    <property type="entry name" value="DUF454"/>
</dbReference>
<dbReference type="GO" id="GO:0005886">
    <property type="term" value="C:plasma membrane"/>
    <property type="evidence" value="ECO:0007669"/>
    <property type="project" value="TreeGrafter"/>
</dbReference>
<dbReference type="Pfam" id="PF04304">
    <property type="entry name" value="DUF454"/>
    <property type="match status" value="1"/>
</dbReference>
<sequence>MKGFYLWLYSFLHKYDWRANMRKLLYRTIAGILLLLAVLGVFLPLLPTVPFVLLAVFFLVRSSKRDLVRIKRVPYIGKILYPYIKRVAKWNTQQPSSST</sequence>
<dbReference type="Proteomes" id="UP000018914">
    <property type="component" value="Chromosome"/>
</dbReference>
<gene>
    <name evidence="2" type="ORF">THERU_03620</name>
</gene>
<keyword evidence="1" id="KW-0812">Transmembrane</keyword>
<feature type="transmembrane region" description="Helical" evidence="1">
    <location>
        <begin position="29"/>
        <end position="60"/>
    </location>
</feature>
<dbReference type="AlphaFoldDB" id="W0DCB1"/>
<dbReference type="KEGG" id="trd:THERU_03620"/>
<evidence type="ECO:0000313" key="2">
    <source>
        <dbReference type="EMBL" id="AHE95921.1"/>
    </source>
</evidence>